<evidence type="ECO:0000256" key="5">
    <source>
        <dbReference type="ARBA" id="ARBA00012699"/>
    </source>
</evidence>
<name>A0A7R8H2K4_LEPSM</name>
<comment type="similarity">
    <text evidence="4">Belongs to the glycosyltransferase 2 family.</text>
</comment>
<proteinExistence type="inferred from homology"/>
<evidence type="ECO:0000256" key="15">
    <source>
        <dbReference type="ARBA" id="ARBA00048104"/>
    </source>
</evidence>
<comment type="pathway">
    <text evidence="3">Sphingolipid metabolism.</text>
</comment>
<dbReference type="EMBL" id="HG994592">
    <property type="protein sequence ID" value="CAF2829611.1"/>
    <property type="molecule type" value="Genomic_DNA"/>
</dbReference>
<dbReference type="SUPFAM" id="SSF53448">
    <property type="entry name" value="Nucleotide-diphospho-sugar transferases"/>
    <property type="match status" value="1"/>
</dbReference>
<evidence type="ECO:0000256" key="8">
    <source>
        <dbReference type="ARBA" id="ARBA00022679"/>
    </source>
</evidence>
<keyword evidence="8 16" id="KW-0808">Transferase</keyword>
<evidence type="ECO:0000256" key="10">
    <source>
        <dbReference type="ARBA" id="ARBA00022989"/>
    </source>
</evidence>
<evidence type="ECO:0000256" key="7">
    <source>
        <dbReference type="ARBA" id="ARBA00022676"/>
    </source>
</evidence>
<keyword evidence="13" id="KW-0472">Membrane</keyword>
<keyword evidence="7 16" id="KW-0328">Glycosyltransferase</keyword>
<dbReference type="Gene3D" id="3.90.550.10">
    <property type="entry name" value="Spore Coat Polysaccharide Biosynthesis Protein SpsA, Chain A"/>
    <property type="match status" value="1"/>
</dbReference>
<evidence type="ECO:0000256" key="13">
    <source>
        <dbReference type="ARBA" id="ARBA00023136"/>
    </source>
</evidence>
<dbReference type="Pfam" id="PF13506">
    <property type="entry name" value="Glyco_transf_21"/>
    <property type="match status" value="1"/>
</dbReference>
<organism evidence="16 17">
    <name type="scientific">Lepeophtheirus salmonis</name>
    <name type="common">Salmon louse</name>
    <name type="synonym">Caligus salmonis</name>
    <dbReference type="NCBI Taxonomy" id="72036"/>
    <lineage>
        <taxon>Eukaryota</taxon>
        <taxon>Metazoa</taxon>
        <taxon>Ecdysozoa</taxon>
        <taxon>Arthropoda</taxon>
        <taxon>Crustacea</taxon>
        <taxon>Multicrustacea</taxon>
        <taxon>Hexanauplia</taxon>
        <taxon>Copepoda</taxon>
        <taxon>Siphonostomatoida</taxon>
        <taxon>Caligidae</taxon>
        <taxon>Lepeophtheirus</taxon>
    </lineage>
</organism>
<dbReference type="OrthoDB" id="1483400at2759"/>
<keyword evidence="11" id="KW-0333">Golgi apparatus</keyword>
<sequence length="376" mass="43737">MTKALLFLSSVKRSHGGVLWLFHILALIYGKWRLHKKRDINGTQEKSLPGVSILKPLCCEDDPHLFQNLETFFKLDYPKYEILFCIQDMDDTKLRMYVESLINKFPRIDCSVFYGGEEVGVNPKINNMQPGYRASKHELIMVSDSGIKMKEDTLKDMVSFMTDRVGLVHQMPFSCDKSGFSSTLEKVFFGTSHARIYLVANMFGINCSTGMSTLMRKDVLDDPGKIRGTLLFLPFKSVLLDGQNSAQPWFRQLLYFEPISECLCLGLLASWAVFYLWKVDPILFFAFHILLWFIMDWTLLCVVQNDSLPFNKLEFLLVWVYREISAPCLFIAAQLNPWIKWRDKYFKTTLGRRCRSPLYESSLVILHLFIFYIRAH</sequence>
<dbReference type="GO" id="GO:0006679">
    <property type="term" value="P:glucosylceramide biosynthetic process"/>
    <property type="evidence" value="ECO:0007669"/>
    <property type="project" value="TreeGrafter"/>
</dbReference>
<dbReference type="GO" id="GO:0000139">
    <property type="term" value="C:Golgi membrane"/>
    <property type="evidence" value="ECO:0007669"/>
    <property type="project" value="UniProtKB-SubCell"/>
</dbReference>
<dbReference type="InterPro" id="IPR029044">
    <property type="entry name" value="Nucleotide-diphossugar_trans"/>
</dbReference>
<dbReference type="GO" id="GO:0008120">
    <property type="term" value="F:ceramide glucosyltransferase activity"/>
    <property type="evidence" value="ECO:0007669"/>
    <property type="project" value="UniProtKB-EC"/>
</dbReference>
<comment type="catalytic activity">
    <reaction evidence="15">
        <text>N-(9Z-octadecenoyl)-sphing-4-enine + UDP-alpha-D-xylose = beta-D-xylosyl-(1&lt;-&gt;1')-N-(9Z-octadecenoyl)-sphing-4-enine + UDP + H(+)</text>
        <dbReference type="Rhea" id="RHEA:70247"/>
        <dbReference type="ChEBI" id="CHEBI:15378"/>
        <dbReference type="ChEBI" id="CHEBI:57632"/>
        <dbReference type="ChEBI" id="CHEBI:58223"/>
        <dbReference type="ChEBI" id="CHEBI:77996"/>
        <dbReference type="ChEBI" id="CHEBI:189081"/>
    </reaction>
    <physiologicalReaction direction="left-to-right" evidence="15">
        <dbReference type="Rhea" id="RHEA:70248"/>
    </physiologicalReaction>
</comment>
<keyword evidence="6" id="KW-0444">Lipid biosynthesis</keyword>
<keyword evidence="12" id="KW-0443">Lipid metabolism</keyword>
<protein>
    <recommendedName>
        <fullName evidence="5">ceramide glucosyltransferase</fullName>
        <ecNumber evidence="5">2.4.1.80</ecNumber>
    </recommendedName>
</protein>
<keyword evidence="10" id="KW-1133">Transmembrane helix</keyword>
<dbReference type="AlphaFoldDB" id="A0A7R8H2K4"/>
<evidence type="ECO:0000256" key="2">
    <source>
        <dbReference type="ARBA" id="ARBA00004760"/>
    </source>
</evidence>
<evidence type="ECO:0000313" key="16">
    <source>
        <dbReference type="EMBL" id="CAF2829611.1"/>
    </source>
</evidence>
<dbReference type="PANTHER" id="PTHR12726:SF0">
    <property type="entry name" value="CERAMIDE GLUCOSYLTRANSFERASE"/>
    <property type="match status" value="1"/>
</dbReference>
<evidence type="ECO:0000256" key="4">
    <source>
        <dbReference type="ARBA" id="ARBA00006739"/>
    </source>
</evidence>
<evidence type="ECO:0000256" key="14">
    <source>
        <dbReference type="ARBA" id="ARBA00047869"/>
    </source>
</evidence>
<evidence type="ECO:0000256" key="12">
    <source>
        <dbReference type="ARBA" id="ARBA00023098"/>
    </source>
</evidence>
<evidence type="ECO:0000256" key="3">
    <source>
        <dbReference type="ARBA" id="ARBA00004991"/>
    </source>
</evidence>
<evidence type="ECO:0000256" key="6">
    <source>
        <dbReference type="ARBA" id="ARBA00022516"/>
    </source>
</evidence>
<dbReference type="FunFam" id="3.90.550.10:FF:000041">
    <property type="entry name" value="UDP-glucose ceramide glucosyltransferase"/>
    <property type="match status" value="1"/>
</dbReference>
<dbReference type="PANTHER" id="PTHR12726">
    <property type="entry name" value="CERAMIDE GLUCOSYLTRANSFERASE"/>
    <property type="match status" value="1"/>
</dbReference>
<dbReference type="EC" id="2.4.1.80" evidence="5"/>
<accession>A0A7R8H2K4</accession>
<comment type="catalytic activity">
    <reaction evidence="14">
        <text>UDP-alpha-D-xylose + an N-acylsphing-4-enine = a beta-D-xylosyl-(1&lt;-&gt;1')-N-acylsphing-4-enine + UDP + H(+)</text>
        <dbReference type="Rhea" id="RHEA:70243"/>
        <dbReference type="ChEBI" id="CHEBI:15378"/>
        <dbReference type="ChEBI" id="CHEBI:52639"/>
        <dbReference type="ChEBI" id="CHEBI:57632"/>
        <dbReference type="ChEBI" id="CHEBI:58223"/>
        <dbReference type="ChEBI" id="CHEBI:189068"/>
    </reaction>
    <physiologicalReaction direction="left-to-right" evidence="14">
        <dbReference type="Rhea" id="RHEA:70244"/>
    </physiologicalReaction>
</comment>
<evidence type="ECO:0000256" key="1">
    <source>
        <dbReference type="ARBA" id="ARBA00004653"/>
    </source>
</evidence>
<dbReference type="UniPathway" id="UPA00222"/>
<dbReference type="Proteomes" id="UP000675881">
    <property type="component" value="Chromosome 13"/>
</dbReference>
<evidence type="ECO:0000313" key="17">
    <source>
        <dbReference type="Proteomes" id="UP000675881"/>
    </source>
</evidence>
<gene>
    <name evidence="16" type="ORF">LSAA_4029</name>
</gene>
<comment type="pathway">
    <text evidence="2">Lipid metabolism; sphingolipid metabolism.</text>
</comment>
<evidence type="ECO:0000256" key="9">
    <source>
        <dbReference type="ARBA" id="ARBA00022692"/>
    </source>
</evidence>
<keyword evidence="17" id="KW-1185">Reference proteome</keyword>
<dbReference type="InterPro" id="IPR025993">
    <property type="entry name" value="Ceramide_glucosylTrfase"/>
</dbReference>
<reference evidence="16" key="1">
    <citation type="submission" date="2021-02" db="EMBL/GenBank/DDBJ databases">
        <authorList>
            <person name="Bekaert M."/>
        </authorList>
    </citation>
    <scope>NUCLEOTIDE SEQUENCE</scope>
    <source>
        <strain evidence="16">IoA-00</strain>
    </source>
</reference>
<keyword evidence="9" id="KW-0812">Transmembrane</keyword>
<evidence type="ECO:0000256" key="11">
    <source>
        <dbReference type="ARBA" id="ARBA00023034"/>
    </source>
</evidence>
<comment type="subcellular location">
    <subcellularLocation>
        <location evidence="1">Golgi apparatus membrane</location>
        <topology evidence="1">Multi-pass membrane protein</topology>
    </subcellularLocation>
</comment>